<name>A0A0F9S6H4_9ZZZZ</name>
<dbReference type="AlphaFoldDB" id="A0A0F9S6H4"/>
<sequence length="48" mass="5482">MEDALVQNYQKGIVAGMQLAIHQPETLVEILREQFNQKLAEERANVSQ</sequence>
<organism evidence="1">
    <name type="scientific">marine sediment metagenome</name>
    <dbReference type="NCBI Taxonomy" id="412755"/>
    <lineage>
        <taxon>unclassified sequences</taxon>
        <taxon>metagenomes</taxon>
        <taxon>ecological metagenomes</taxon>
    </lineage>
</organism>
<gene>
    <name evidence="1" type="ORF">LCGC14_0491580</name>
</gene>
<reference evidence="1" key="1">
    <citation type="journal article" date="2015" name="Nature">
        <title>Complex archaea that bridge the gap between prokaryotes and eukaryotes.</title>
        <authorList>
            <person name="Spang A."/>
            <person name="Saw J.H."/>
            <person name="Jorgensen S.L."/>
            <person name="Zaremba-Niedzwiedzka K."/>
            <person name="Martijn J."/>
            <person name="Lind A.E."/>
            <person name="van Eijk R."/>
            <person name="Schleper C."/>
            <person name="Guy L."/>
            <person name="Ettema T.J."/>
        </authorList>
    </citation>
    <scope>NUCLEOTIDE SEQUENCE</scope>
</reference>
<comment type="caution">
    <text evidence="1">The sequence shown here is derived from an EMBL/GenBank/DDBJ whole genome shotgun (WGS) entry which is preliminary data.</text>
</comment>
<dbReference type="EMBL" id="LAZR01000554">
    <property type="protein sequence ID" value="KKN64470.1"/>
    <property type="molecule type" value="Genomic_DNA"/>
</dbReference>
<accession>A0A0F9S6H4</accession>
<evidence type="ECO:0000313" key="1">
    <source>
        <dbReference type="EMBL" id="KKN64470.1"/>
    </source>
</evidence>
<proteinExistence type="predicted"/>
<protein>
    <submittedName>
        <fullName evidence="1">Uncharacterized protein</fullName>
    </submittedName>
</protein>